<keyword evidence="1" id="KW-0472">Membrane</keyword>
<evidence type="ECO:0000313" key="2">
    <source>
        <dbReference type="EMBL" id="AUB42535.1"/>
    </source>
</evidence>
<organism evidence="2 3">
    <name type="scientific">Nostoc flagelliforme CCNUN1</name>
    <dbReference type="NCBI Taxonomy" id="2038116"/>
    <lineage>
        <taxon>Bacteria</taxon>
        <taxon>Bacillati</taxon>
        <taxon>Cyanobacteriota</taxon>
        <taxon>Cyanophyceae</taxon>
        <taxon>Nostocales</taxon>
        <taxon>Nostocaceae</taxon>
        <taxon>Nostoc</taxon>
    </lineage>
</organism>
<gene>
    <name evidence="2" type="ORF">COO91_08675</name>
</gene>
<keyword evidence="1" id="KW-0812">Transmembrane</keyword>
<proteinExistence type="predicted"/>
<sequence>MLAKRQAIAKNCYPCQLVAGIFILTLSNLQYLGVGATRNNNSTC</sequence>
<keyword evidence="3" id="KW-1185">Reference proteome</keyword>
<keyword evidence="1" id="KW-1133">Transmembrane helix</keyword>
<dbReference type="EMBL" id="CP024785">
    <property type="protein sequence ID" value="AUB42535.1"/>
    <property type="molecule type" value="Genomic_DNA"/>
</dbReference>
<reference evidence="2 3" key="1">
    <citation type="submission" date="2017-11" db="EMBL/GenBank/DDBJ databases">
        <title>Complete genome of a free-living desiccation-tolerant cyanobacterium and its photosynthetic adaptation to extreme terrestrial habitat.</title>
        <authorList>
            <person name="Shang J."/>
        </authorList>
    </citation>
    <scope>NUCLEOTIDE SEQUENCE [LARGE SCALE GENOMIC DNA]</scope>
    <source>
        <strain evidence="2 3">CCNUN1</strain>
    </source>
</reference>
<feature type="transmembrane region" description="Helical" evidence="1">
    <location>
        <begin position="12"/>
        <end position="32"/>
    </location>
</feature>
<dbReference type="AlphaFoldDB" id="A0A2K8T665"/>
<dbReference type="Proteomes" id="UP000232003">
    <property type="component" value="Chromosome"/>
</dbReference>
<evidence type="ECO:0000256" key="1">
    <source>
        <dbReference type="SAM" id="Phobius"/>
    </source>
</evidence>
<protein>
    <submittedName>
        <fullName evidence="2">Uncharacterized protein</fullName>
    </submittedName>
</protein>
<accession>A0A2K8T665</accession>
<name>A0A2K8T665_9NOSO</name>
<evidence type="ECO:0000313" key="3">
    <source>
        <dbReference type="Proteomes" id="UP000232003"/>
    </source>
</evidence>
<dbReference type="KEGG" id="nfl:COO91_08675"/>